<evidence type="ECO:0000313" key="2">
    <source>
        <dbReference type="EMBL" id="KAJ4154752.1"/>
    </source>
</evidence>
<evidence type="ECO:0000313" key="3">
    <source>
        <dbReference type="Proteomes" id="UP001144673"/>
    </source>
</evidence>
<comment type="caution">
    <text evidence="2">The sequence shown here is derived from an EMBL/GenBank/DDBJ whole genome shotgun (WGS) entry which is preliminary data.</text>
</comment>
<reference evidence="2" key="1">
    <citation type="journal article" date="2023" name="Access Microbiol">
        <title>De-novo genome assembly for Akanthomyces muscarius, a biocontrol agent of insect agricultural pests.</title>
        <authorList>
            <person name="Erdos Z."/>
            <person name="Studholme D.J."/>
            <person name="Raymond B."/>
            <person name="Sharma M."/>
        </authorList>
    </citation>
    <scope>NUCLEOTIDE SEQUENCE</scope>
    <source>
        <strain evidence="2">Ve6</strain>
    </source>
</reference>
<evidence type="ECO:0000256" key="1">
    <source>
        <dbReference type="SAM" id="MobiDB-lite"/>
    </source>
</evidence>
<protein>
    <submittedName>
        <fullName evidence="2">Uncharacterized protein</fullName>
    </submittedName>
</protein>
<feature type="compositionally biased region" description="Basic and acidic residues" evidence="1">
    <location>
        <begin position="43"/>
        <end position="52"/>
    </location>
</feature>
<dbReference type="Proteomes" id="UP001144673">
    <property type="component" value="Chromosome 6"/>
</dbReference>
<gene>
    <name evidence="2" type="ORF">LMH87_000031</name>
</gene>
<dbReference type="RefSeq" id="XP_056054876.1">
    <property type="nucleotide sequence ID" value="XM_056197873.1"/>
</dbReference>
<dbReference type="KEGG" id="amus:LMH87_000031"/>
<proteinExistence type="predicted"/>
<feature type="compositionally biased region" description="Polar residues" evidence="1">
    <location>
        <begin position="19"/>
        <end position="32"/>
    </location>
</feature>
<name>A0A9W8QDR9_AKAMU</name>
<feature type="region of interest" description="Disordered" evidence="1">
    <location>
        <begin position="1"/>
        <end position="52"/>
    </location>
</feature>
<accession>A0A9W8QDR9</accession>
<keyword evidence="3" id="KW-1185">Reference proteome</keyword>
<organism evidence="2 3">
    <name type="scientific">Akanthomyces muscarius</name>
    <name type="common">Entomopathogenic fungus</name>
    <name type="synonym">Lecanicillium muscarium</name>
    <dbReference type="NCBI Taxonomy" id="2231603"/>
    <lineage>
        <taxon>Eukaryota</taxon>
        <taxon>Fungi</taxon>
        <taxon>Dikarya</taxon>
        <taxon>Ascomycota</taxon>
        <taxon>Pezizomycotina</taxon>
        <taxon>Sordariomycetes</taxon>
        <taxon>Hypocreomycetidae</taxon>
        <taxon>Hypocreales</taxon>
        <taxon>Cordycipitaceae</taxon>
        <taxon>Akanthomyces</taxon>
    </lineage>
</organism>
<sequence>MGSKKAQLRTPPYHRAGSSRASRNGGTGTAQLRQHVEKKSKRKEPDETGKSEIKVRLAASGAKITGKYGVFLVQMPAVKNWAELDGTQLHQIVAELEVVTKGSATVTAAHVRLPEVSESAVGAGAPGLGFGGTFGGCVTTLHPGMQNRDLESFTHFLGGEDKVDGGKEEYEEAFGVATPFDARWSFAVGGKSALKVTELNNVT</sequence>
<dbReference type="GeneID" id="80887190"/>
<dbReference type="EMBL" id="JAJHUN010000007">
    <property type="protein sequence ID" value="KAJ4154752.1"/>
    <property type="molecule type" value="Genomic_DNA"/>
</dbReference>
<dbReference type="AlphaFoldDB" id="A0A9W8QDR9"/>